<dbReference type="GO" id="GO:0003677">
    <property type="term" value="F:DNA binding"/>
    <property type="evidence" value="ECO:0007669"/>
    <property type="project" value="UniProtKB-KW"/>
</dbReference>
<protein>
    <recommendedName>
        <fullName evidence="2">Cas12f1-like TNB domain-containing protein</fullName>
    </recommendedName>
</protein>
<dbReference type="InterPro" id="IPR010095">
    <property type="entry name" value="Cas12f1-like_TNB"/>
</dbReference>
<dbReference type="Pfam" id="PF07282">
    <property type="entry name" value="Cas12f1-like_TNB"/>
    <property type="match status" value="1"/>
</dbReference>
<dbReference type="AlphaFoldDB" id="A0A455SI42"/>
<sequence length="97" mass="11164">MWRCNNQNFVSVPHARFIAMLTYKARLVGIQVIITEESHTSKCSFLDGEEIRHREHYLGKCIKRGLFRSQFGTLINADVNGSYVRRFGSYQIAPAGR</sequence>
<accession>A0A455SI42</accession>
<evidence type="ECO:0000256" key="1">
    <source>
        <dbReference type="ARBA" id="ARBA00023125"/>
    </source>
</evidence>
<gene>
    <name evidence="3" type="ORF">KTC_19810</name>
</gene>
<reference evidence="3" key="1">
    <citation type="submission" date="2018-12" db="EMBL/GenBank/DDBJ databases">
        <title>Novel natural products biosynthetic potential of the class Ktedonobacteria.</title>
        <authorList>
            <person name="Zheng Y."/>
            <person name="Saitou A."/>
            <person name="Wang C.M."/>
            <person name="Toyoda A."/>
            <person name="Minakuchi Y."/>
            <person name="Sekiguchi Y."/>
            <person name="Ueda K."/>
            <person name="Takano H."/>
            <person name="Sakai Y."/>
            <person name="Yokota A."/>
            <person name="Yabe S."/>
        </authorList>
    </citation>
    <scope>NUCLEOTIDE SEQUENCE</scope>
    <source>
        <strain evidence="3">COM3</strain>
    </source>
</reference>
<name>A0A455SI42_9CHLR</name>
<dbReference type="EMBL" id="AP019376">
    <property type="protein sequence ID" value="BBH87230.1"/>
    <property type="molecule type" value="Genomic_DNA"/>
</dbReference>
<keyword evidence="1" id="KW-0238">DNA-binding</keyword>
<proteinExistence type="predicted"/>
<evidence type="ECO:0000313" key="3">
    <source>
        <dbReference type="EMBL" id="BBH87230.1"/>
    </source>
</evidence>
<evidence type="ECO:0000259" key="2">
    <source>
        <dbReference type="Pfam" id="PF07282"/>
    </source>
</evidence>
<feature type="domain" description="Cas12f1-like TNB" evidence="2">
    <location>
        <begin position="14"/>
        <end position="83"/>
    </location>
</feature>
<organism evidence="3">
    <name type="scientific">Thermosporothrix sp. COM3</name>
    <dbReference type="NCBI Taxonomy" id="2490863"/>
    <lineage>
        <taxon>Bacteria</taxon>
        <taxon>Bacillati</taxon>
        <taxon>Chloroflexota</taxon>
        <taxon>Ktedonobacteria</taxon>
        <taxon>Ktedonobacterales</taxon>
        <taxon>Thermosporotrichaceae</taxon>
        <taxon>Thermosporothrix</taxon>
    </lineage>
</organism>